<dbReference type="EMBL" id="JADBFD010000032">
    <property type="protein sequence ID" value="MBE2889588.1"/>
    <property type="molecule type" value="Genomic_DNA"/>
</dbReference>
<sequence>MPAAIAEKHPHETVGQIVTRFGRFDTIDLRVDYLRQGIGRSFGARTTVGRIASVQMELKNDAGQSIPPGTGSYLLT</sequence>
<gene>
    <name evidence="1" type="ORF">IIE05_16640</name>
</gene>
<organism evidence="1 2">
    <name type="scientific">Geobacter anodireducens</name>
    <dbReference type="NCBI Taxonomy" id="1340425"/>
    <lineage>
        <taxon>Bacteria</taxon>
        <taxon>Pseudomonadati</taxon>
        <taxon>Thermodesulfobacteriota</taxon>
        <taxon>Desulfuromonadia</taxon>
        <taxon>Geobacterales</taxon>
        <taxon>Geobacteraceae</taxon>
        <taxon>Geobacter</taxon>
    </lineage>
</organism>
<dbReference type="Gene3D" id="3.10.129.10">
    <property type="entry name" value="Hotdog Thioesterase"/>
    <property type="match status" value="1"/>
</dbReference>
<comment type="caution">
    <text evidence="1">The sequence shown here is derived from an EMBL/GenBank/DDBJ whole genome shotgun (WGS) entry which is preliminary data.</text>
</comment>
<dbReference type="RefSeq" id="WP_066357114.1">
    <property type="nucleotide sequence ID" value="NZ_JADBFD010000032.1"/>
</dbReference>
<proteinExistence type="predicted"/>
<accession>A0ABR9NZA6</accession>
<reference evidence="1 2" key="1">
    <citation type="submission" date="2020-10" db="EMBL/GenBank/DDBJ databases">
        <title>Investigation of anaerobic biodegradation of phenanthrene by a sulfate-dependent Geobacter anodireducens strain PheS2.</title>
        <authorList>
            <person name="Zhang Z."/>
        </authorList>
    </citation>
    <scope>NUCLEOTIDE SEQUENCE [LARGE SCALE GENOMIC DNA]</scope>
    <source>
        <strain evidence="1 2">PheS2</strain>
    </source>
</reference>
<evidence type="ECO:0000313" key="1">
    <source>
        <dbReference type="EMBL" id="MBE2889588.1"/>
    </source>
</evidence>
<name>A0ABR9NZA6_9BACT</name>
<protein>
    <submittedName>
        <fullName evidence="1">Uncharacterized protein</fullName>
    </submittedName>
</protein>
<evidence type="ECO:0000313" key="2">
    <source>
        <dbReference type="Proteomes" id="UP000618926"/>
    </source>
</evidence>
<dbReference type="Proteomes" id="UP000618926">
    <property type="component" value="Unassembled WGS sequence"/>
</dbReference>
<keyword evidence="2" id="KW-1185">Reference proteome</keyword>